<dbReference type="GO" id="GO:0003676">
    <property type="term" value="F:nucleic acid binding"/>
    <property type="evidence" value="ECO:0007669"/>
    <property type="project" value="InterPro"/>
</dbReference>
<organism evidence="3 4">
    <name type="scientific">Tropilaelaps mercedesae</name>
    <dbReference type="NCBI Taxonomy" id="418985"/>
    <lineage>
        <taxon>Eukaryota</taxon>
        <taxon>Metazoa</taxon>
        <taxon>Ecdysozoa</taxon>
        <taxon>Arthropoda</taxon>
        <taxon>Chelicerata</taxon>
        <taxon>Arachnida</taxon>
        <taxon>Acari</taxon>
        <taxon>Parasitiformes</taxon>
        <taxon>Mesostigmata</taxon>
        <taxon>Gamasina</taxon>
        <taxon>Dermanyssoidea</taxon>
        <taxon>Laelapidae</taxon>
        <taxon>Tropilaelaps</taxon>
    </lineage>
</organism>
<dbReference type="Pfam" id="PF00313">
    <property type="entry name" value="CSD"/>
    <property type="match status" value="1"/>
</dbReference>
<sequence length="210" mass="23749">MTSTRRINDGIGELALKFAGRSVVDSHNDHSYSSEASAESDSSSEPDAQDDRSTRLLVAQESGIVKWYDPHRGYGFLVRPDGSELFVHRQRVVMAAGEAPLLRARAQLSFDVWRSPHGRLEAQNVRTTWGRPISNRVSGKRYSLIRREFHESRDLAGHGQMTPRGGAQIRRPESDHPQIGHCPLRQAAVRSRYSSRKIKEPRKHCVDRKS</sequence>
<dbReference type="SUPFAM" id="SSF50249">
    <property type="entry name" value="Nucleic acid-binding proteins"/>
    <property type="match status" value="1"/>
</dbReference>
<gene>
    <name evidence="3" type="ORF">BIW11_07733</name>
</gene>
<dbReference type="InterPro" id="IPR012340">
    <property type="entry name" value="NA-bd_OB-fold"/>
</dbReference>
<dbReference type="AlphaFoldDB" id="A0A1V9XSN8"/>
<protein>
    <recommendedName>
        <fullName evidence="2">CSD domain-containing protein</fullName>
    </recommendedName>
</protein>
<reference evidence="3 4" key="1">
    <citation type="journal article" date="2017" name="Gigascience">
        <title>Draft genome of the honey bee ectoparasitic mite, Tropilaelaps mercedesae, is shaped by the parasitic life history.</title>
        <authorList>
            <person name="Dong X."/>
            <person name="Armstrong S.D."/>
            <person name="Xia D."/>
            <person name="Makepeace B.L."/>
            <person name="Darby A.C."/>
            <person name="Kadowaki T."/>
        </authorList>
    </citation>
    <scope>NUCLEOTIDE SEQUENCE [LARGE SCALE GENOMIC DNA]</scope>
    <source>
        <strain evidence="3">Wuxi-XJTLU</strain>
    </source>
</reference>
<evidence type="ECO:0000313" key="4">
    <source>
        <dbReference type="Proteomes" id="UP000192247"/>
    </source>
</evidence>
<dbReference type="Proteomes" id="UP000192247">
    <property type="component" value="Unassembled WGS sequence"/>
</dbReference>
<dbReference type="PROSITE" id="PS51857">
    <property type="entry name" value="CSD_2"/>
    <property type="match status" value="1"/>
</dbReference>
<keyword evidence="4" id="KW-1185">Reference proteome</keyword>
<name>A0A1V9XSN8_9ACAR</name>
<accession>A0A1V9XSN8</accession>
<feature type="region of interest" description="Disordered" evidence="1">
    <location>
        <begin position="155"/>
        <end position="210"/>
    </location>
</feature>
<dbReference type="EMBL" id="MNPL01004736">
    <property type="protein sequence ID" value="OQR76516.1"/>
    <property type="molecule type" value="Genomic_DNA"/>
</dbReference>
<dbReference type="InParanoid" id="A0A1V9XSN8"/>
<feature type="domain" description="CSD" evidence="2">
    <location>
        <begin position="60"/>
        <end position="127"/>
    </location>
</feature>
<feature type="region of interest" description="Disordered" evidence="1">
    <location>
        <begin position="25"/>
        <end position="52"/>
    </location>
</feature>
<evidence type="ECO:0000313" key="3">
    <source>
        <dbReference type="EMBL" id="OQR76516.1"/>
    </source>
</evidence>
<comment type="caution">
    <text evidence="3">The sequence shown here is derived from an EMBL/GenBank/DDBJ whole genome shotgun (WGS) entry which is preliminary data.</text>
</comment>
<proteinExistence type="predicted"/>
<dbReference type="OrthoDB" id="422005at2759"/>
<evidence type="ECO:0000259" key="2">
    <source>
        <dbReference type="PROSITE" id="PS51857"/>
    </source>
</evidence>
<dbReference type="CDD" id="cd04458">
    <property type="entry name" value="CSP_CDS"/>
    <property type="match status" value="1"/>
</dbReference>
<dbReference type="Gene3D" id="2.40.50.140">
    <property type="entry name" value="Nucleic acid-binding proteins"/>
    <property type="match status" value="1"/>
</dbReference>
<feature type="compositionally biased region" description="Basic residues" evidence="1">
    <location>
        <begin position="193"/>
        <end position="202"/>
    </location>
</feature>
<dbReference type="InterPro" id="IPR002059">
    <property type="entry name" value="CSP_DNA-bd"/>
</dbReference>
<evidence type="ECO:0000256" key="1">
    <source>
        <dbReference type="SAM" id="MobiDB-lite"/>
    </source>
</evidence>